<dbReference type="Gene3D" id="3.30.40.10">
    <property type="entry name" value="Zinc/RING finger domain, C3HC4 (zinc finger)"/>
    <property type="match status" value="1"/>
</dbReference>
<reference evidence="14" key="1">
    <citation type="submission" date="2013-05" db="EMBL/GenBank/DDBJ databases">
        <title>The Genome sequence of Mucor circinelloides f. circinelloides 1006PhL.</title>
        <authorList>
            <consortium name="The Broad Institute Genomics Platform"/>
            <person name="Cuomo C."/>
            <person name="Earl A."/>
            <person name="Findley K."/>
            <person name="Lee S.C."/>
            <person name="Walker B."/>
            <person name="Young S."/>
            <person name="Zeng Q."/>
            <person name="Gargeya S."/>
            <person name="Fitzgerald M."/>
            <person name="Haas B."/>
            <person name="Abouelleil A."/>
            <person name="Allen A.W."/>
            <person name="Alvarado L."/>
            <person name="Arachchi H.M."/>
            <person name="Berlin A.M."/>
            <person name="Chapman S.B."/>
            <person name="Gainer-Dewar J."/>
            <person name="Goldberg J."/>
            <person name="Griggs A."/>
            <person name="Gujja S."/>
            <person name="Hansen M."/>
            <person name="Howarth C."/>
            <person name="Imamovic A."/>
            <person name="Ireland A."/>
            <person name="Larimer J."/>
            <person name="McCowan C."/>
            <person name="Murphy C."/>
            <person name="Pearson M."/>
            <person name="Poon T.W."/>
            <person name="Priest M."/>
            <person name="Roberts A."/>
            <person name="Saif S."/>
            <person name="Shea T."/>
            <person name="Sisk P."/>
            <person name="Sykes S."/>
            <person name="Wortman J."/>
            <person name="Nusbaum C."/>
            <person name="Birren B."/>
        </authorList>
    </citation>
    <scope>NUCLEOTIDE SEQUENCE [LARGE SCALE GENOMIC DNA]</scope>
    <source>
        <strain evidence="14">1006PhL</strain>
    </source>
</reference>
<dbReference type="InParanoid" id="S2JL04"/>
<dbReference type="AlphaFoldDB" id="S2JL04"/>
<evidence type="ECO:0008006" key="15">
    <source>
        <dbReference type="Google" id="ProtNLM"/>
    </source>
</evidence>
<dbReference type="InterPro" id="IPR036431">
    <property type="entry name" value="ARID_dom_sf"/>
</dbReference>
<evidence type="ECO:0000259" key="11">
    <source>
        <dbReference type="PROSITE" id="PS51183"/>
    </source>
</evidence>
<keyword evidence="2" id="KW-0479">Metal-binding</keyword>
<dbReference type="GO" id="GO:0003677">
    <property type="term" value="F:DNA binding"/>
    <property type="evidence" value="ECO:0007669"/>
    <property type="project" value="InterPro"/>
</dbReference>
<feature type="compositionally biased region" description="Polar residues" evidence="8">
    <location>
        <begin position="840"/>
        <end position="869"/>
    </location>
</feature>
<feature type="domain" description="JmjC" evidence="12">
    <location>
        <begin position="326"/>
        <end position="492"/>
    </location>
</feature>
<accession>S2JL04</accession>
<dbReference type="SMART" id="SM00558">
    <property type="entry name" value="JmjC"/>
    <property type="match status" value="1"/>
</dbReference>
<dbReference type="SUPFAM" id="SSF46774">
    <property type="entry name" value="ARID-like"/>
    <property type="match status" value="1"/>
</dbReference>
<protein>
    <recommendedName>
        <fullName evidence="15">[Histone H3]-trimethyl-L-lysine(4) demethylase</fullName>
    </recommendedName>
</protein>
<dbReference type="SMART" id="SM01014">
    <property type="entry name" value="ARID"/>
    <property type="match status" value="1"/>
</dbReference>
<dbReference type="GO" id="GO:0005634">
    <property type="term" value="C:nucleus"/>
    <property type="evidence" value="ECO:0007669"/>
    <property type="project" value="UniProtKB-SubCell"/>
</dbReference>
<dbReference type="Pfam" id="PF02373">
    <property type="entry name" value="JmjC"/>
    <property type="match status" value="1"/>
</dbReference>
<dbReference type="Gene3D" id="2.60.120.650">
    <property type="entry name" value="Cupin"/>
    <property type="match status" value="1"/>
</dbReference>
<dbReference type="PANTHER" id="PTHR10694">
    <property type="entry name" value="LYSINE-SPECIFIC DEMETHYLASE"/>
    <property type="match status" value="1"/>
</dbReference>
<feature type="domain" description="JmjN" evidence="11">
    <location>
        <begin position="30"/>
        <end position="71"/>
    </location>
</feature>
<dbReference type="OrthoDB" id="1678912at2759"/>
<dbReference type="InterPro" id="IPR013083">
    <property type="entry name" value="Znf_RING/FYVE/PHD"/>
</dbReference>
<dbReference type="SMART" id="SM00545">
    <property type="entry name" value="JmjN"/>
    <property type="match status" value="1"/>
</dbReference>
<evidence type="ECO:0000256" key="8">
    <source>
        <dbReference type="SAM" id="MobiDB-lite"/>
    </source>
</evidence>
<dbReference type="InterPro" id="IPR019786">
    <property type="entry name" value="Zinc_finger_PHD-type_CS"/>
</dbReference>
<evidence type="ECO:0000256" key="5">
    <source>
        <dbReference type="ARBA" id="ARBA00023004"/>
    </source>
</evidence>
<dbReference type="CDD" id="cd16100">
    <property type="entry name" value="ARID"/>
    <property type="match status" value="1"/>
</dbReference>
<dbReference type="SMART" id="SM00501">
    <property type="entry name" value="BRIGHT"/>
    <property type="match status" value="1"/>
</dbReference>
<dbReference type="PANTHER" id="PTHR10694:SF33">
    <property type="entry name" value="LYSINE-SPECIFIC DEMETHYLASE 5"/>
    <property type="match status" value="1"/>
</dbReference>
<dbReference type="Pfam" id="PF02375">
    <property type="entry name" value="JmjN"/>
    <property type="match status" value="1"/>
</dbReference>
<sequence length="1070" mass="120929">MYRTTKGTAKTKYHEPESRAFNRLFGVKEAPTFHPTRDEFKDPLAYIAKIKDIGQKYGIIKIAPPADYNPGFSLKTESFCFKTCIQKLNSMERETRASTKYVEKVQAYYKLTRKSTTKIPELDKRPIDLYKLKTKVAARGGFQTVTRLRKWAEIGKELGYARKKWTSLSNILRIAYQKVVLPYETWYGKQKRDIDQVTIKEGNGSSSSSDSAENDNCEVCHKNDDEDTLLLCDGCNRGFHTYCLNPPLSSVLKTDWFCSQCITTVKRDYGFQLGNEYSLNDFYTVCDNFKANWFKKTHPQGTSTVTEDDCEREFWRLMSSSNETRPSLFDLWDLNVIPVAPRALLTGIKSDISGLMAPWLYAGMCFSASSWHREEQFNHSISYIHWGETKTRYGVPASDTAKFQDAIRKAAPALSKEQPDLLFQRETMLSPERLTKENVNVYAVDQRPGQFVVTYPQAYHSGFNHGFNLCESVNFAHGSWVDYGLECVESCKSYRQQPCFSLDNLLVTAVRNRSSWESIEWLARGLEKMQSREIKERQQVRARELEERVVVEAAFHEESQCVFCSCYSYLSYIGCSCTSAVACLEHVEELCTCDVNSKVMHLQFTDDQLLELVSSALLADFSCRSWIQTLEDMLNCKTGLDIKNLKRHVESGRRYLEMPQWLVDSIEAYISALHQWNADAERVLATRQDNPKQTPTQTRYEQCQDLVERAQKIIQSQSLIEIGERVLKIGLDICLLPHINLCVAELEDVDNQITDELFASNDIDRQKAVLDQGTRIRSDSDKFQKLAKFMEGIKETSSISSTYSMEPVSTLESVSTLDSTTHSARAYAQPKRPSARKKTNLNQNQTSSAPITPAKSSASSGPTMDNTRTYVHPRRLSSLKKTINYKLPSSCASSSSSVSFVGSSQYYQQYSSHEEPTANYRGKGKGRKNTSSTNDIKLANQIITATQSANSTLQSVNIAKPVNRPLKRKSITTVGPLPTPQRPAKVIKLTLRPPKPTNADFPPPPSLSPSSSATSPTFSISSPTFPHPAPLCNTLPTTSAGKKRKHKQDDTSNENTESGKKSKYIVQDFV</sequence>
<keyword evidence="6" id="KW-0539">Nucleus</keyword>
<proteinExistence type="predicted"/>
<dbReference type="EMBL" id="KE123913">
    <property type="protein sequence ID" value="EPB91016.1"/>
    <property type="molecule type" value="Genomic_DNA"/>
</dbReference>
<dbReference type="Pfam" id="PF02928">
    <property type="entry name" value="zf-C5HC2"/>
    <property type="match status" value="1"/>
</dbReference>
<feature type="region of interest" description="Disordered" evidence="8">
    <location>
        <begin position="912"/>
        <end position="933"/>
    </location>
</feature>
<dbReference type="GO" id="GO:0008270">
    <property type="term" value="F:zinc ion binding"/>
    <property type="evidence" value="ECO:0007669"/>
    <property type="project" value="UniProtKB-KW"/>
</dbReference>
<name>S2JL04_MUCC1</name>
<evidence type="ECO:0000259" key="12">
    <source>
        <dbReference type="PROSITE" id="PS51184"/>
    </source>
</evidence>
<comment type="subcellular location">
    <subcellularLocation>
        <location evidence="1">Nucleus</location>
    </subcellularLocation>
</comment>
<dbReference type="InterPro" id="IPR004198">
    <property type="entry name" value="Znf_C5HC2"/>
</dbReference>
<evidence type="ECO:0000256" key="3">
    <source>
        <dbReference type="ARBA" id="ARBA00022771"/>
    </source>
</evidence>
<keyword evidence="3 7" id="KW-0863">Zinc-finger</keyword>
<dbReference type="InterPro" id="IPR003349">
    <property type="entry name" value="JmjN"/>
</dbReference>
<feature type="region of interest" description="Disordered" evidence="8">
    <location>
        <begin position="814"/>
        <end position="869"/>
    </location>
</feature>
<dbReference type="SUPFAM" id="SSF57903">
    <property type="entry name" value="FYVE/PHD zinc finger"/>
    <property type="match status" value="1"/>
</dbReference>
<dbReference type="InterPro" id="IPR011011">
    <property type="entry name" value="Znf_FYVE_PHD"/>
</dbReference>
<feature type="compositionally biased region" description="Pro residues" evidence="8">
    <location>
        <begin position="993"/>
        <end position="1007"/>
    </location>
</feature>
<dbReference type="STRING" id="1220926.S2JL04"/>
<evidence type="ECO:0000259" key="10">
    <source>
        <dbReference type="PROSITE" id="PS51011"/>
    </source>
</evidence>
<evidence type="ECO:0000256" key="1">
    <source>
        <dbReference type="ARBA" id="ARBA00004123"/>
    </source>
</evidence>
<dbReference type="GO" id="GO:0034647">
    <property type="term" value="F:histone H3K4me/H3K4me2/H3K4me3 demethylase activity"/>
    <property type="evidence" value="ECO:0007669"/>
    <property type="project" value="TreeGrafter"/>
</dbReference>
<keyword evidence="14" id="KW-1185">Reference proteome</keyword>
<dbReference type="PROSITE" id="PS51184">
    <property type="entry name" value="JMJC"/>
    <property type="match status" value="1"/>
</dbReference>
<evidence type="ECO:0000256" key="4">
    <source>
        <dbReference type="ARBA" id="ARBA00022833"/>
    </source>
</evidence>
<dbReference type="InterPro" id="IPR001965">
    <property type="entry name" value="Znf_PHD"/>
</dbReference>
<dbReference type="eggNOG" id="KOG1246">
    <property type="taxonomic scope" value="Eukaryota"/>
</dbReference>
<evidence type="ECO:0000256" key="6">
    <source>
        <dbReference type="ARBA" id="ARBA00023242"/>
    </source>
</evidence>
<feature type="domain" description="ARID" evidence="10">
    <location>
        <begin position="95"/>
        <end position="188"/>
    </location>
</feature>
<feature type="compositionally biased region" description="Low complexity" evidence="8">
    <location>
        <begin position="1008"/>
        <end position="1024"/>
    </location>
</feature>
<dbReference type="PROSITE" id="PS01359">
    <property type="entry name" value="ZF_PHD_1"/>
    <property type="match status" value="1"/>
</dbReference>
<organism evidence="13 14">
    <name type="scientific">Mucor circinelloides f. circinelloides (strain 1006PhL)</name>
    <name type="common">Mucormycosis agent</name>
    <name type="synonym">Calyptromyces circinelloides</name>
    <dbReference type="NCBI Taxonomy" id="1220926"/>
    <lineage>
        <taxon>Eukaryota</taxon>
        <taxon>Fungi</taxon>
        <taxon>Fungi incertae sedis</taxon>
        <taxon>Mucoromycota</taxon>
        <taxon>Mucoromycotina</taxon>
        <taxon>Mucoromycetes</taxon>
        <taxon>Mucorales</taxon>
        <taxon>Mucorineae</taxon>
        <taxon>Mucoraceae</taxon>
        <taxon>Mucor</taxon>
    </lineage>
</organism>
<dbReference type="InterPro" id="IPR019787">
    <property type="entry name" value="Znf_PHD-finger"/>
</dbReference>
<evidence type="ECO:0000256" key="7">
    <source>
        <dbReference type="PROSITE-ProRule" id="PRU00146"/>
    </source>
</evidence>
<keyword evidence="4" id="KW-0862">Zinc</keyword>
<dbReference type="CDD" id="cd15545">
    <property type="entry name" value="PHD_BAZ2A_like"/>
    <property type="match status" value="1"/>
</dbReference>
<evidence type="ECO:0000259" key="9">
    <source>
        <dbReference type="PROSITE" id="PS50016"/>
    </source>
</evidence>
<keyword evidence="5" id="KW-0408">Iron</keyword>
<feature type="region of interest" description="Disordered" evidence="8">
    <location>
        <begin position="992"/>
        <end position="1070"/>
    </location>
</feature>
<feature type="compositionally biased region" description="Polar residues" evidence="8">
    <location>
        <begin position="814"/>
        <end position="823"/>
    </location>
</feature>
<dbReference type="VEuPathDB" id="FungiDB:HMPREF1544_02085"/>
<dbReference type="InterPro" id="IPR003347">
    <property type="entry name" value="JmjC_dom"/>
</dbReference>
<dbReference type="InterPro" id="IPR001606">
    <property type="entry name" value="ARID_dom"/>
</dbReference>
<dbReference type="GO" id="GO:0006355">
    <property type="term" value="P:regulation of DNA-templated transcription"/>
    <property type="evidence" value="ECO:0007669"/>
    <property type="project" value="TreeGrafter"/>
</dbReference>
<dbReference type="SUPFAM" id="SSF51197">
    <property type="entry name" value="Clavaminate synthase-like"/>
    <property type="match status" value="1"/>
</dbReference>
<dbReference type="Gene3D" id="1.10.150.60">
    <property type="entry name" value="ARID DNA-binding domain"/>
    <property type="match status" value="1"/>
</dbReference>
<evidence type="ECO:0000313" key="13">
    <source>
        <dbReference type="EMBL" id="EPB91016.1"/>
    </source>
</evidence>
<evidence type="ECO:0000256" key="2">
    <source>
        <dbReference type="ARBA" id="ARBA00022723"/>
    </source>
</evidence>
<feature type="domain" description="PHD-type" evidence="9">
    <location>
        <begin position="214"/>
        <end position="264"/>
    </location>
</feature>
<dbReference type="FunCoup" id="S2JL04">
    <property type="interactions" value="298"/>
</dbReference>
<dbReference type="GO" id="GO:0000785">
    <property type="term" value="C:chromatin"/>
    <property type="evidence" value="ECO:0007669"/>
    <property type="project" value="TreeGrafter"/>
</dbReference>
<evidence type="ECO:0000313" key="14">
    <source>
        <dbReference type="Proteomes" id="UP000014254"/>
    </source>
</evidence>
<dbReference type="Pfam" id="PF01388">
    <property type="entry name" value="ARID"/>
    <property type="match status" value="1"/>
</dbReference>
<dbReference type="Proteomes" id="UP000014254">
    <property type="component" value="Unassembled WGS sequence"/>
</dbReference>
<dbReference type="PROSITE" id="PS51183">
    <property type="entry name" value="JMJN"/>
    <property type="match status" value="1"/>
</dbReference>
<dbReference type="PROSITE" id="PS51011">
    <property type="entry name" value="ARID"/>
    <property type="match status" value="1"/>
</dbReference>
<dbReference type="Pfam" id="PF00628">
    <property type="entry name" value="PHD"/>
    <property type="match status" value="1"/>
</dbReference>
<dbReference type="PROSITE" id="PS50016">
    <property type="entry name" value="ZF_PHD_2"/>
    <property type="match status" value="1"/>
</dbReference>
<gene>
    <name evidence="13" type="ORF">HMPREF1544_02085</name>
</gene>
<dbReference type="SMART" id="SM00249">
    <property type="entry name" value="PHD"/>
    <property type="match status" value="1"/>
</dbReference>